<organism evidence="1 2">
    <name type="scientific">Pseudomonas putida</name>
    <name type="common">Arthrobacter siderocapsulatus</name>
    <dbReference type="NCBI Taxonomy" id="303"/>
    <lineage>
        <taxon>Bacteria</taxon>
        <taxon>Pseudomonadati</taxon>
        <taxon>Pseudomonadota</taxon>
        <taxon>Gammaproteobacteria</taxon>
        <taxon>Pseudomonadales</taxon>
        <taxon>Pseudomonadaceae</taxon>
        <taxon>Pseudomonas</taxon>
    </lineage>
</organism>
<accession>A0AAP9SST9</accession>
<sequence>MEGDTPPLHLSTSPPLHLSTIQSYARALELLGEALVQHDEMLECEHNPQLSFRNTAGIHQAIRIISRLASEQCGKVMERNGHELEG</sequence>
<dbReference type="EMBL" id="CP050951">
    <property type="protein sequence ID" value="QJQ13498.1"/>
    <property type="molecule type" value="Genomic_DNA"/>
</dbReference>
<dbReference type="AlphaFoldDB" id="A0AAP9SST9"/>
<gene>
    <name evidence="1" type="ORF">A3L25_003895</name>
</gene>
<reference evidence="1 2" key="2">
    <citation type="submission" date="2020-04" db="EMBL/GenBank/DDBJ databases">
        <title>Complete genome sequence of Pseudomonas putida strain JQ581.</title>
        <authorList>
            <person name="Mu Y."/>
        </authorList>
    </citation>
    <scope>NUCLEOTIDE SEQUENCE [LARGE SCALE GENOMIC DNA]</scope>
    <source>
        <strain evidence="1 2">JQ581</strain>
    </source>
</reference>
<name>A0AAP9SST9_PSEPU</name>
<dbReference type="Proteomes" id="UP000076857">
    <property type="component" value="Chromosome"/>
</dbReference>
<dbReference type="RefSeq" id="WP_063423751.1">
    <property type="nucleotide sequence ID" value="NZ_CP050951.1"/>
</dbReference>
<protein>
    <submittedName>
        <fullName evidence="1">Uncharacterized protein</fullName>
    </submittedName>
</protein>
<proteinExistence type="predicted"/>
<evidence type="ECO:0000313" key="2">
    <source>
        <dbReference type="Proteomes" id="UP000076857"/>
    </source>
</evidence>
<evidence type="ECO:0000313" key="1">
    <source>
        <dbReference type="EMBL" id="QJQ13498.1"/>
    </source>
</evidence>
<reference evidence="1 2" key="1">
    <citation type="submission" date="2016-04" db="EMBL/GenBank/DDBJ databases">
        <authorList>
            <person name="Qiu J."/>
        </authorList>
    </citation>
    <scope>NUCLEOTIDE SEQUENCE [LARGE SCALE GENOMIC DNA]</scope>
    <source>
        <strain evidence="1 2">JQ581</strain>
    </source>
</reference>